<sequence length="235" mass="25927">QRRRDATSVMAGSFDPRPERDILTSCLNNIGPYLEVEKNEQERQKKKAEKRLREKEKKRKSKEESKAAARRLGKAVAELSGNASMSASIASPSVQGEQVAASSTTKTFTRPTIHIPAMQRSVSITPPSSPRYLASTPGSTPGPSMSSTVSRTSSKRPRTPDDYDSDASIIYADDYEVRPRKRRVAVKKGWKGWVEGSPEPSAKLINLDAVPVLRERRTRSGKNFDAIGVGKEGWV</sequence>
<keyword evidence="3" id="KW-1185">Reference proteome</keyword>
<evidence type="ECO:0000256" key="1">
    <source>
        <dbReference type="SAM" id="MobiDB-lite"/>
    </source>
</evidence>
<feature type="compositionally biased region" description="Low complexity" evidence="1">
    <location>
        <begin position="135"/>
        <end position="152"/>
    </location>
</feature>
<protein>
    <submittedName>
        <fullName evidence="2">Uncharacterized protein</fullName>
    </submittedName>
</protein>
<dbReference type="Proteomes" id="UP000807306">
    <property type="component" value="Unassembled WGS sequence"/>
</dbReference>
<accession>A0A9P6E4D3</accession>
<proteinExistence type="predicted"/>
<organism evidence="2 3">
    <name type="scientific">Crepidotus variabilis</name>
    <dbReference type="NCBI Taxonomy" id="179855"/>
    <lineage>
        <taxon>Eukaryota</taxon>
        <taxon>Fungi</taxon>
        <taxon>Dikarya</taxon>
        <taxon>Basidiomycota</taxon>
        <taxon>Agaricomycotina</taxon>
        <taxon>Agaricomycetes</taxon>
        <taxon>Agaricomycetidae</taxon>
        <taxon>Agaricales</taxon>
        <taxon>Agaricineae</taxon>
        <taxon>Crepidotaceae</taxon>
        <taxon>Crepidotus</taxon>
    </lineage>
</organism>
<dbReference type="EMBL" id="MU157955">
    <property type="protein sequence ID" value="KAF9522208.1"/>
    <property type="molecule type" value="Genomic_DNA"/>
</dbReference>
<feature type="non-terminal residue" evidence="2">
    <location>
        <position position="235"/>
    </location>
</feature>
<feature type="compositionally biased region" description="Polar residues" evidence="1">
    <location>
        <begin position="81"/>
        <end position="110"/>
    </location>
</feature>
<feature type="compositionally biased region" description="Basic and acidic residues" evidence="1">
    <location>
        <begin position="51"/>
        <end position="67"/>
    </location>
</feature>
<feature type="region of interest" description="Disordered" evidence="1">
    <location>
        <begin position="1"/>
        <end position="21"/>
    </location>
</feature>
<name>A0A9P6E4D3_9AGAR</name>
<evidence type="ECO:0000313" key="3">
    <source>
        <dbReference type="Proteomes" id="UP000807306"/>
    </source>
</evidence>
<feature type="region of interest" description="Disordered" evidence="1">
    <location>
        <begin position="38"/>
        <end position="167"/>
    </location>
</feature>
<dbReference type="AlphaFoldDB" id="A0A9P6E4D3"/>
<reference evidence="2" key="1">
    <citation type="submission" date="2020-11" db="EMBL/GenBank/DDBJ databases">
        <authorList>
            <consortium name="DOE Joint Genome Institute"/>
            <person name="Ahrendt S."/>
            <person name="Riley R."/>
            <person name="Andreopoulos W."/>
            <person name="Labutti K."/>
            <person name="Pangilinan J."/>
            <person name="Ruiz-Duenas F.J."/>
            <person name="Barrasa J.M."/>
            <person name="Sanchez-Garcia M."/>
            <person name="Camarero S."/>
            <person name="Miyauchi S."/>
            <person name="Serrano A."/>
            <person name="Linde D."/>
            <person name="Babiker R."/>
            <person name="Drula E."/>
            <person name="Ayuso-Fernandez I."/>
            <person name="Pacheco R."/>
            <person name="Padilla G."/>
            <person name="Ferreira P."/>
            <person name="Barriuso J."/>
            <person name="Kellner H."/>
            <person name="Castanera R."/>
            <person name="Alfaro M."/>
            <person name="Ramirez L."/>
            <person name="Pisabarro A.G."/>
            <person name="Kuo A."/>
            <person name="Tritt A."/>
            <person name="Lipzen A."/>
            <person name="He G."/>
            <person name="Yan M."/>
            <person name="Ng V."/>
            <person name="Cullen D."/>
            <person name="Martin F."/>
            <person name="Rosso M.-N."/>
            <person name="Henrissat B."/>
            <person name="Hibbett D."/>
            <person name="Martinez A.T."/>
            <person name="Grigoriev I.V."/>
        </authorList>
    </citation>
    <scope>NUCLEOTIDE SEQUENCE</scope>
    <source>
        <strain evidence="2">CBS 506.95</strain>
    </source>
</reference>
<feature type="non-terminal residue" evidence="2">
    <location>
        <position position="1"/>
    </location>
</feature>
<comment type="caution">
    <text evidence="2">The sequence shown here is derived from an EMBL/GenBank/DDBJ whole genome shotgun (WGS) entry which is preliminary data.</text>
</comment>
<gene>
    <name evidence="2" type="ORF">CPB83DRAFT_738721</name>
</gene>
<dbReference type="OrthoDB" id="3267892at2759"/>
<evidence type="ECO:0000313" key="2">
    <source>
        <dbReference type="EMBL" id="KAF9522208.1"/>
    </source>
</evidence>